<name>A0ABS7PQA0_9SPHN</name>
<evidence type="ECO:0000256" key="2">
    <source>
        <dbReference type="ARBA" id="ARBA00023125"/>
    </source>
</evidence>
<comment type="caution">
    <text evidence="6">The sequence shown here is derived from an EMBL/GenBank/DDBJ whole genome shotgun (WGS) entry which is preliminary data.</text>
</comment>
<dbReference type="PANTHER" id="PTHR30055:SF234">
    <property type="entry name" value="HTH-TYPE TRANSCRIPTIONAL REGULATOR BETI"/>
    <property type="match status" value="1"/>
</dbReference>
<feature type="DNA-binding region" description="H-T-H motif" evidence="4">
    <location>
        <begin position="19"/>
        <end position="38"/>
    </location>
</feature>
<evidence type="ECO:0000259" key="5">
    <source>
        <dbReference type="PROSITE" id="PS50977"/>
    </source>
</evidence>
<evidence type="ECO:0000313" key="6">
    <source>
        <dbReference type="EMBL" id="MBY8823510.1"/>
    </source>
</evidence>
<evidence type="ECO:0000256" key="1">
    <source>
        <dbReference type="ARBA" id="ARBA00023015"/>
    </source>
</evidence>
<organism evidence="6 7">
    <name type="scientific">Sphingomonas colocasiae</name>
    <dbReference type="NCBI Taxonomy" id="1848973"/>
    <lineage>
        <taxon>Bacteria</taxon>
        <taxon>Pseudomonadati</taxon>
        <taxon>Pseudomonadota</taxon>
        <taxon>Alphaproteobacteria</taxon>
        <taxon>Sphingomonadales</taxon>
        <taxon>Sphingomonadaceae</taxon>
        <taxon>Sphingomonas</taxon>
    </lineage>
</organism>
<gene>
    <name evidence="6" type="ORF">K7G82_14495</name>
</gene>
<reference evidence="6 7" key="1">
    <citation type="submission" date="2021-08" db="EMBL/GenBank/DDBJ databases">
        <authorList>
            <person name="Tuo L."/>
        </authorList>
    </citation>
    <scope>NUCLEOTIDE SEQUENCE [LARGE SCALE GENOMIC DNA]</scope>
    <source>
        <strain evidence="6 7">JCM 31229</strain>
    </source>
</reference>
<protein>
    <submittedName>
        <fullName evidence="6">TetR/AcrR family transcriptional regulator</fullName>
    </submittedName>
</protein>
<dbReference type="Pfam" id="PF00440">
    <property type="entry name" value="TetR_N"/>
    <property type="match status" value="1"/>
</dbReference>
<dbReference type="EMBL" id="JAINVV010000006">
    <property type="protein sequence ID" value="MBY8823510.1"/>
    <property type="molecule type" value="Genomic_DNA"/>
</dbReference>
<dbReference type="RefSeq" id="WP_222990610.1">
    <property type="nucleotide sequence ID" value="NZ_JAINVV010000006.1"/>
</dbReference>
<feature type="domain" description="HTH tetR-type" evidence="5">
    <location>
        <begin position="1"/>
        <end position="56"/>
    </location>
</feature>
<accession>A0ABS7PQA0</accession>
<evidence type="ECO:0000256" key="4">
    <source>
        <dbReference type="PROSITE-ProRule" id="PRU00335"/>
    </source>
</evidence>
<dbReference type="PROSITE" id="PS50977">
    <property type="entry name" value="HTH_TETR_2"/>
    <property type="match status" value="1"/>
</dbReference>
<keyword evidence="1" id="KW-0805">Transcription regulation</keyword>
<dbReference type="InterPro" id="IPR001647">
    <property type="entry name" value="HTH_TetR"/>
</dbReference>
<keyword evidence="2 4" id="KW-0238">DNA-binding</keyword>
<keyword evidence="7" id="KW-1185">Reference proteome</keyword>
<dbReference type="PRINTS" id="PR00455">
    <property type="entry name" value="HTHTETR"/>
</dbReference>
<evidence type="ECO:0000256" key="3">
    <source>
        <dbReference type="ARBA" id="ARBA00023163"/>
    </source>
</evidence>
<keyword evidence="3" id="KW-0804">Transcription</keyword>
<dbReference type="SUPFAM" id="SSF46689">
    <property type="entry name" value="Homeodomain-like"/>
    <property type="match status" value="1"/>
</dbReference>
<sequence length="173" mass="18913">MILSAAAQMFRERGYAAASIDAIAMASGISGPGIYRYFKRKTELLVALLEAAVADANEALKTMMASIEDGDAVAAMADLMADHALREGTVIGLLQGTIHEMDETDQARLEEIRRGLVLRWATQLCRARPELTLQQAKVHVEAALTLLGHLARRMPDPGEQSRYRQIVRAVLLA</sequence>
<dbReference type="PANTHER" id="PTHR30055">
    <property type="entry name" value="HTH-TYPE TRANSCRIPTIONAL REGULATOR RUTR"/>
    <property type="match status" value="1"/>
</dbReference>
<dbReference type="Gene3D" id="1.10.10.60">
    <property type="entry name" value="Homeodomain-like"/>
    <property type="match status" value="1"/>
</dbReference>
<dbReference type="InterPro" id="IPR050109">
    <property type="entry name" value="HTH-type_TetR-like_transc_reg"/>
</dbReference>
<dbReference type="InterPro" id="IPR009057">
    <property type="entry name" value="Homeodomain-like_sf"/>
</dbReference>
<proteinExistence type="predicted"/>
<evidence type="ECO:0000313" key="7">
    <source>
        <dbReference type="Proteomes" id="UP000706039"/>
    </source>
</evidence>
<dbReference type="Proteomes" id="UP000706039">
    <property type="component" value="Unassembled WGS sequence"/>
</dbReference>
<dbReference type="Gene3D" id="1.10.357.10">
    <property type="entry name" value="Tetracycline Repressor, domain 2"/>
    <property type="match status" value="1"/>
</dbReference>